<gene>
    <name evidence="1" type="ORF">SCNRRL3882_3594</name>
</gene>
<proteinExistence type="predicted"/>
<dbReference type="OrthoDB" id="4236581at2"/>
<name>A0A2N9B9U6_STRCX</name>
<evidence type="ECO:0000313" key="2">
    <source>
        <dbReference type="Proteomes" id="UP000235464"/>
    </source>
</evidence>
<protein>
    <recommendedName>
        <fullName evidence="3">DUF1801 domain-containing protein</fullName>
    </recommendedName>
</protein>
<dbReference type="Proteomes" id="UP000235464">
    <property type="component" value="Chromosome I"/>
</dbReference>
<accession>A0A2N9B9U6</accession>
<evidence type="ECO:0008006" key="3">
    <source>
        <dbReference type="Google" id="ProtNLM"/>
    </source>
</evidence>
<organism evidence="1 2">
    <name type="scientific">Streptomyces chartreusis NRRL 3882</name>
    <dbReference type="NCBI Taxonomy" id="1079985"/>
    <lineage>
        <taxon>Bacteria</taxon>
        <taxon>Bacillati</taxon>
        <taxon>Actinomycetota</taxon>
        <taxon>Actinomycetes</taxon>
        <taxon>Kitasatosporales</taxon>
        <taxon>Streptomycetaceae</taxon>
        <taxon>Streptomyces</taxon>
    </lineage>
</organism>
<reference evidence="2" key="1">
    <citation type="submission" date="2017-11" db="EMBL/GenBank/DDBJ databases">
        <authorList>
            <person name="Wibberg D."/>
        </authorList>
    </citation>
    <scope>NUCLEOTIDE SEQUENCE [LARGE SCALE GENOMIC DNA]</scope>
</reference>
<dbReference type="AlphaFoldDB" id="A0A2N9B9U6"/>
<dbReference type="RefSeq" id="WP_010044160.1">
    <property type="nucleotide sequence ID" value="NZ_LT962942.1"/>
</dbReference>
<evidence type="ECO:0000313" key="1">
    <source>
        <dbReference type="EMBL" id="SOR80138.1"/>
    </source>
</evidence>
<keyword evidence="2" id="KW-1185">Reference proteome</keyword>
<sequence>MPYEVDLAVRVEDALDELPPEGRKEVMETIAAALLRPGEWPQPGGWRATLIFGPRSWVWITAFLGGIEVIDIGWAG</sequence>
<dbReference type="EMBL" id="LT963352">
    <property type="protein sequence ID" value="SOR80138.1"/>
    <property type="molecule type" value="Genomic_DNA"/>
</dbReference>